<dbReference type="InterPro" id="IPR001296">
    <property type="entry name" value="Glyco_trans_1"/>
</dbReference>
<dbReference type="GO" id="GO:0009103">
    <property type="term" value="P:lipopolysaccharide biosynthetic process"/>
    <property type="evidence" value="ECO:0007669"/>
    <property type="project" value="TreeGrafter"/>
</dbReference>
<proteinExistence type="predicted"/>
<dbReference type="PANTHER" id="PTHR46401">
    <property type="entry name" value="GLYCOSYLTRANSFERASE WBBK-RELATED"/>
    <property type="match status" value="1"/>
</dbReference>
<sequence>MNNIFINALSAKLGGGKTYIFNLLENLPTSRRINIYVACPDITLLPNDPRIIFIQSKVANRNIFSRMLWEAFYLPFLLLKLKASVLFVPGGMDFTFFTFGIPKVTMFRNMLPFDKAAIKNLPSKRLKFKNWILKQLMTRTMSSANHVIFISNYAKKSIENKVKVKSSSTIYHGISSVFTPIAHHIPEQEYLLYVSRFEPYKNHLKLIIAYDKLNAEYKNKYKLVLAGEFMEPSYSECLDYVESNNLAESVIFKGKVPYEDLPELYQSASLFIFPSSCENCPNILLEAIGCGVPVIASKTEPMPEFAQDAGLYFDEKNHDEIHDYLNNILSKPDLLSEMRERSVSLRDNYLWKNTAIKTWKCLNEFGD</sequence>
<dbReference type="Pfam" id="PF00534">
    <property type="entry name" value="Glycos_transf_1"/>
    <property type="match status" value="1"/>
</dbReference>
<dbReference type="SUPFAM" id="SSF53756">
    <property type="entry name" value="UDP-Glycosyltransferase/glycogen phosphorylase"/>
    <property type="match status" value="1"/>
</dbReference>
<keyword evidence="1 4" id="KW-0808">Transferase</keyword>
<accession>Q2EXV7</accession>
<dbReference type="CDD" id="cd03809">
    <property type="entry name" value="GT4_MtfB-like"/>
    <property type="match status" value="1"/>
</dbReference>
<dbReference type="RefSeq" id="WP_013572518.1">
    <property type="nucleotide sequence ID" value="NZ_CP118438.1"/>
</dbReference>
<reference evidence="4" key="1">
    <citation type="journal article" date="2001" name="Infect. Immun.">
        <title>Identification of a group 1-like capsular polysaccharide operon for Vibrio vulnificus.</title>
        <authorList>
            <person name="Wright A.C."/>
            <person name="Powell J.L."/>
            <person name="Kaper J.B."/>
            <person name="Morris J.G. Jr"/>
        </authorList>
    </citation>
    <scope>NUCLEOTIDE SEQUENCE</scope>
    <source>
        <strain evidence="4">MO6-24/O</strain>
    </source>
</reference>
<reference evidence="4" key="2">
    <citation type="journal article" date="2006" name="J. Bacteriol.">
        <title>Genetic variation in the Vibrio vulnificus group 1 capsular polysaccharide operon.</title>
        <authorList>
            <person name="Chatzidaki-Livanis M."/>
            <person name="Jones M.K."/>
            <person name="Wright A.C."/>
        </authorList>
    </citation>
    <scope>NUCLEOTIDE SEQUENCE</scope>
    <source>
        <strain evidence="4">MO6-24/O</strain>
    </source>
</reference>
<dbReference type="Gene3D" id="3.40.50.2000">
    <property type="entry name" value="Glycogen Phosphorylase B"/>
    <property type="match status" value="2"/>
</dbReference>
<evidence type="ECO:0000259" key="3">
    <source>
        <dbReference type="Pfam" id="PF13439"/>
    </source>
</evidence>
<dbReference type="EMBL" id="DQ360502">
    <property type="protein sequence ID" value="ABD38625.1"/>
    <property type="molecule type" value="Genomic_DNA"/>
</dbReference>
<dbReference type="InterPro" id="IPR028098">
    <property type="entry name" value="Glyco_trans_4-like_N"/>
</dbReference>
<name>Q2EXV7_VIBVL</name>
<dbReference type="GO" id="GO:0016757">
    <property type="term" value="F:glycosyltransferase activity"/>
    <property type="evidence" value="ECO:0007669"/>
    <property type="project" value="InterPro"/>
</dbReference>
<evidence type="ECO:0000313" key="4">
    <source>
        <dbReference type="EMBL" id="ABD38625.1"/>
    </source>
</evidence>
<dbReference type="AlphaFoldDB" id="Q2EXV7"/>
<evidence type="ECO:0000256" key="1">
    <source>
        <dbReference type="ARBA" id="ARBA00022679"/>
    </source>
</evidence>
<feature type="domain" description="Glycosyl transferase family 1" evidence="2">
    <location>
        <begin position="186"/>
        <end position="341"/>
    </location>
</feature>
<dbReference type="Pfam" id="PF13439">
    <property type="entry name" value="Glyco_transf_4"/>
    <property type="match status" value="1"/>
</dbReference>
<organism evidence="4">
    <name type="scientific">Vibrio vulnificus</name>
    <dbReference type="NCBI Taxonomy" id="672"/>
    <lineage>
        <taxon>Bacteria</taxon>
        <taxon>Pseudomonadati</taxon>
        <taxon>Pseudomonadota</taxon>
        <taxon>Gammaproteobacteria</taxon>
        <taxon>Vibrionales</taxon>
        <taxon>Vibrionaceae</taxon>
        <taxon>Vibrio</taxon>
    </lineage>
</organism>
<evidence type="ECO:0000259" key="2">
    <source>
        <dbReference type="Pfam" id="PF00534"/>
    </source>
</evidence>
<dbReference type="PANTHER" id="PTHR46401:SF2">
    <property type="entry name" value="GLYCOSYLTRANSFERASE WBBK-RELATED"/>
    <property type="match status" value="1"/>
</dbReference>
<protein>
    <submittedName>
        <fullName evidence="4">Glycosyltransferase RfaG</fullName>
    </submittedName>
</protein>
<feature type="domain" description="Glycosyltransferase subfamily 4-like N-terminal" evidence="3">
    <location>
        <begin position="14"/>
        <end position="174"/>
    </location>
</feature>
<gene>
    <name evidence="4" type="primary">rfaG</name>
</gene>